<dbReference type="Pfam" id="PF03625">
    <property type="entry name" value="DUF302"/>
    <property type="match status" value="1"/>
</dbReference>
<proteinExistence type="predicted"/>
<dbReference type="InterPro" id="IPR005180">
    <property type="entry name" value="DUF302"/>
</dbReference>
<comment type="caution">
    <text evidence="2">The sequence shown here is derived from an EMBL/GenBank/DDBJ whole genome shotgun (WGS) entry which is preliminary data.</text>
</comment>
<evidence type="ECO:0000313" key="2">
    <source>
        <dbReference type="EMBL" id="PSL34950.1"/>
    </source>
</evidence>
<sequence>MKFDSKTERSMKKVIIVEHVSIEVESNFYDFTFHLEKALGILMPSALQSLGAVPASMVYYLTTTNNESGLMLFNMLSQEDLVKKEHGRKIRQYQIGNPQIMYRMVENHAGTGLYMPIHLLVYESSDGKVIVEYDLPSSLCAQFNNARILSDSIMLENNLIKMIQTADGRGRGKSISDN</sequence>
<dbReference type="SUPFAM" id="SSF103247">
    <property type="entry name" value="TT1751-like"/>
    <property type="match status" value="1"/>
</dbReference>
<organism evidence="2 3">
    <name type="scientific">Chitinophaga ginsengisoli</name>
    <dbReference type="NCBI Taxonomy" id="363837"/>
    <lineage>
        <taxon>Bacteria</taxon>
        <taxon>Pseudomonadati</taxon>
        <taxon>Bacteroidota</taxon>
        <taxon>Chitinophagia</taxon>
        <taxon>Chitinophagales</taxon>
        <taxon>Chitinophagaceae</taxon>
        <taxon>Chitinophaga</taxon>
    </lineage>
</organism>
<protein>
    <submittedName>
        <fullName evidence="2">Uncharacterized protein DUF302</fullName>
    </submittedName>
</protein>
<dbReference type="CDD" id="cd14797">
    <property type="entry name" value="DUF302"/>
    <property type="match status" value="1"/>
</dbReference>
<dbReference type="InterPro" id="IPR035923">
    <property type="entry name" value="TT1751-like_sf"/>
</dbReference>
<keyword evidence="3" id="KW-1185">Reference proteome</keyword>
<dbReference type="EMBL" id="PYGK01000002">
    <property type="protein sequence ID" value="PSL34950.1"/>
    <property type="molecule type" value="Genomic_DNA"/>
</dbReference>
<dbReference type="AlphaFoldDB" id="A0A2P8GLW8"/>
<feature type="domain" description="DUF302" evidence="1">
    <location>
        <begin position="88"/>
        <end position="135"/>
    </location>
</feature>
<evidence type="ECO:0000313" key="3">
    <source>
        <dbReference type="Proteomes" id="UP000240978"/>
    </source>
</evidence>
<name>A0A2P8GLW8_9BACT</name>
<evidence type="ECO:0000259" key="1">
    <source>
        <dbReference type="Pfam" id="PF03625"/>
    </source>
</evidence>
<dbReference type="Gene3D" id="3.30.310.70">
    <property type="entry name" value="TT1751-like domain"/>
    <property type="match status" value="1"/>
</dbReference>
<accession>A0A2P8GLW8</accession>
<dbReference type="Proteomes" id="UP000240978">
    <property type="component" value="Unassembled WGS sequence"/>
</dbReference>
<gene>
    <name evidence="2" type="ORF">CLV42_102524</name>
</gene>
<reference evidence="2 3" key="1">
    <citation type="submission" date="2018-03" db="EMBL/GenBank/DDBJ databases">
        <title>Genomic Encyclopedia of Archaeal and Bacterial Type Strains, Phase II (KMG-II): from individual species to whole genera.</title>
        <authorList>
            <person name="Goeker M."/>
        </authorList>
    </citation>
    <scope>NUCLEOTIDE SEQUENCE [LARGE SCALE GENOMIC DNA]</scope>
    <source>
        <strain evidence="2 3">DSM 18107</strain>
    </source>
</reference>